<evidence type="ECO:0000259" key="5">
    <source>
        <dbReference type="Pfam" id="PF02384"/>
    </source>
</evidence>
<evidence type="ECO:0000256" key="4">
    <source>
        <dbReference type="ARBA" id="ARBA00022747"/>
    </source>
</evidence>
<dbReference type="PANTHER" id="PTHR33841">
    <property type="entry name" value="DNA METHYLTRANSFERASE YEEA-RELATED"/>
    <property type="match status" value="1"/>
</dbReference>
<organism evidence="6 7">
    <name type="scientific">Prochlorothrix hollandica PCC 9006 = CALU 1027</name>
    <dbReference type="NCBI Taxonomy" id="317619"/>
    <lineage>
        <taxon>Bacteria</taxon>
        <taxon>Bacillati</taxon>
        <taxon>Cyanobacteriota</taxon>
        <taxon>Cyanophyceae</taxon>
        <taxon>Prochlorotrichales</taxon>
        <taxon>Prochlorotrichaceae</taxon>
        <taxon>Prochlorothrix</taxon>
    </lineage>
</organism>
<dbReference type="InterPro" id="IPR003356">
    <property type="entry name" value="DNA_methylase_A-5"/>
</dbReference>
<evidence type="ECO:0000313" key="6">
    <source>
        <dbReference type="EMBL" id="KKI98430.1"/>
    </source>
</evidence>
<keyword evidence="2" id="KW-0808">Transferase</keyword>
<evidence type="ECO:0000256" key="3">
    <source>
        <dbReference type="ARBA" id="ARBA00022691"/>
    </source>
</evidence>
<evidence type="ECO:0000313" key="7">
    <source>
        <dbReference type="Proteomes" id="UP000034681"/>
    </source>
</evidence>
<dbReference type="PROSITE" id="PS00092">
    <property type="entry name" value="N6_MTASE"/>
    <property type="match status" value="1"/>
</dbReference>
<dbReference type="InterPro" id="IPR029063">
    <property type="entry name" value="SAM-dependent_MTases_sf"/>
</dbReference>
<keyword evidence="7" id="KW-1185">Reference proteome</keyword>
<dbReference type="Gene3D" id="3.40.50.150">
    <property type="entry name" value="Vaccinia Virus protein VP39"/>
    <property type="match status" value="1"/>
</dbReference>
<dbReference type="GO" id="GO:0003677">
    <property type="term" value="F:DNA binding"/>
    <property type="evidence" value="ECO:0007669"/>
    <property type="project" value="InterPro"/>
</dbReference>
<dbReference type="GO" id="GO:0008170">
    <property type="term" value="F:N-methyltransferase activity"/>
    <property type="evidence" value="ECO:0007669"/>
    <property type="project" value="InterPro"/>
</dbReference>
<evidence type="ECO:0000256" key="2">
    <source>
        <dbReference type="ARBA" id="ARBA00022679"/>
    </source>
</evidence>
<dbReference type="InterPro" id="IPR002052">
    <property type="entry name" value="DNA_methylase_N6_adenine_CS"/>
</dbReference>
<evidence type="ECO:0000256" key="1">
    <source>
        <dbReference type="ARBA" id="ARBA00022603"/>
    </source>
</evidence>
<dbReference type="GO" id="GO:0032259">
    <property type="term" value="P:methylation"/>
    <property type="evidence" value="ECO:0007669"/>
    <property type="project" value="UniProtKB-KW"/>
</dbReference>
<proteinExistence type="predicted"/>
<keyword evidence="1" id="KW-0489">Methyltransferase</keyword>
<dbReference type="Proteomes" id="UP000034681">
    <property type="component" value="Unassembled WGS sequence"/>
</dbReference>
<name>A0A0M2PPC6_PROHO</name>
<dbReference type="SUPFAM" id="SSF53335">
    <property type="entry name" value="S-adenosyl-L-methionine-dependent methyltransferases"/>
    <property type="match status" value="1"/>
</dbReference>
<dbReference type="EMBL" id="AJTX02000008">
    <property type="protein sequence ID" value="KKI98430.1"/>
    <property type="molecule type" value="Genomic_DNA"/>
</dbReference>
<dbReference type="AlphaFoldDB" id="A0A0M2PPC6"/>
<dbReference type="GO" id="GO:0009307">
    <property type="term" value="P:DNA restriction-modification system"/>
    <property type="evidence" value="ECO:0007669"/>
    <property type="project" value="UniProtKB-KW"/>
</dbReference>
<gene>
    <name evidence="6" type="ORF">PROH_18405</name>
</gene>
<keyword evidence="4" id="KW-0680">Restriction system</keyword>
<dbReference type="CDD" id="cd02440">
    <property type="entry name" value="AdoMet_MTases"/>
    <property type="match status" value="1"/>
</dbReference>
<keyword evidence="3" id="KW-0949">S-adenosyl-L-methionine</keyword>
<dbReference type="PRINTS" id="PR00507">
    <property type="entry name" value="N12N6MTFRASE"/>
</dbReference>
<accession>A0A0M2PPC6</accession>
<feature type="domain" description="DNA methylase adenine-specific" evidence="5">
    <location>
        <begin position="2"/>
        <end position="192"/>
    </location>
</feature>
<dbReference type="STRING" id="317619.GCA_000332315_02572"/>
<dbReference type="Pfam" id="PF02384">
    <property type="entry name" value="N6_Mtase"/>
    <property type="match status" value="1"/>
</dbReference>
<dbReference type="GO" id="GO:0009007">
    <property type="term" value="F:site-specific DNA-methyltransferase (adenine-specific) activity"/>
    <property type="evidence" value="ECO:0007669"/>
    <property type="project" value="UniProtKB-EC"/>
</dbReference>
<reference evidence="6" key="1">
    <citation type="submission" date="2012-04" db="EMBL/GenBank/DDBJ databases">
        <authorList>
            <person name="Borisov I.G."/>
            <person name="Ivanikova N.V."/>
            <person name="Pinevich A.V."/>
        </authorList>
    </citation>
    <scope>NUCLEOTIDE SEQUENCE</scope>
    <source>
        <strain evidence="6">CALU 1027</strain>
    </source>
</reference>
<dbReference type="InterPro" id="IPR050953">
    <property type="entry name" value="N4_N6_ade-DNA_methylase"/>
</dbReference>
<sequence length="522" mass="59456">MFDPACGSGVFLKEVLRQLSLKNYQGKVRLEGWDISPAAIDMARFILLYEKDQISSKFSIDVEICHRDSLDRTHQWSNDVDIILMNPPFLSWNHMNKKQRELVKESLGDLMQKTPDLSSVFLWKGVKSISSKGVIACILPTSILDAQSHLKIRESILAQIDLYLVGKLGNDLLFSNAEIYTTILVAQSPKNNKFALSLWADHKLESSSAVLRALRRYNYYGRDPFNVVDQNGFSIYENPSLNDNLISWSPRSYKAFNLLRQLEKFSKVKDIFKIRQGVLTGFKAAFLLSKETIEALPKKERKFFRPAIVTESISNSHLLDVSYVFYPNSKDLPKIDSENDLDKYVEAYYQTYLLPNKSKLISRSRKSENTWWTLNEYRAWQVDRKPKLVSTCFGKAGSFAWDGSGDYVAVQGYAWFLKKSNIFSEKLGLAYTAILSCPFINNLLASVSNHVGRGQLDLSIRYIENMPIPDLTASNLDLDTLESLYKIGGLISSGEDFDDRALNELVLSLYQLQSNTISLLEL</sequence>
<protein>
    <recommendedName>
        <fullName evidence="5">DNA methylase adenine-specific domain-containing protein</fullName>
    </recommendedName>
</protein>
<comment type="caution">
    <text evidence="6">The sequence shown here is derived from an EMBL/GenBank/DDBJ whole genome shotgun (WGS) entry which is preliminary data.</text>
</comment>
<dbReference type="PANTHER" id="PTHR33841:SF5">
    <property type="entry name" value="DNA METHYLASE (MODIFICATION METHYLASE) (METHYLTRANSFERASE)-RELATED"/>
    <property type="match status" value="1"/>
</dbReference>